<protein>
    <submittedName>
        <fullName evidence="2">SPOPL-like protein</fullName>
    </submittedName>
</protein>
<proteinExistence type="predicted"/>
<evidence type="ECO:0000259" key="1">
    <source>
        <dbReference type="PROSITE" id="PS50097"/>
    </source>
</evidence>
<feature type="domain" description="BTB" evidence="1">
    <location>
        <begin position="222"/>
        <end position="290"/>
    </location>
</feature>
<dbReference type="SMART" id="SM00225">
    <property type="entry name" value="BTB"/>
    <property type="match status" value="1"/>
</dbReference>
<dbReference type="InterPro" id="IPR000210">
    <property type="entry name" value="BTB/POZ_dom"/>
</dbReference>
<reference evidence="2" key="1">
    <citation type="submission" date="2022-11" db="EMBL/GenBank/DDBJ databases">
        <title>Centuries of genome instability and evolution in soft-shell clam transmissible cancer (bioRxiv).</title>
        <authorList>
            <person name="Hart S.F.M."/>
            <person name="Yonemitsu M.A."/>
            <person name="Giersch R.M."/>
            <person name="Beal B.F."/>
            <person name="Arriagada G."/>
            <person name="Davis B.W."/>
            <person name="Ostrander E.A."/>
            <person name="Goff S.P."/>
            <person name="Metzger M.J."/>
        </authorList>
    </citation>
    <scope>NUCLEOTIDE SEQUENCE</scope>
    <source>
        <strain evidence="2">MELC-2E11</strain>
        <tissue evidence="2">Siphon/mantle</tissue>
    </source>
</reference>
<dbReference type="Proteomes" id="UP001164746">
    <property type="component" value="Chromosome 2"/>
</dbReference>
<keyword evidence="3" id="KW-1185">Reference proteome</keyword>
<gene>
    <name evidence="2" type="ORF">MAR_029321</name>
</gene>
<evidence type="ECO:0000313" key="3">
    <source>
        <dbReference type="Proteomes" id="UP001164746"/>
    </source>
</evidence>
<dbReference type="InterPro" id="IPR011333">
    <property type="entry name" value="SKP1/BTB/POZ_sf"/>
</dbReference>
<dbReference type="Gene3D" id="3.30.710.10">
    <property type="entry name" value="Potassium Channel Kv1.1, Chain A"/>
    <property type="match status" value="1"/>
</dbReference>
<evidence type="ECO:0000313" key="2">
    <source>
        <dbReference type="EMBL" id="WAQ96631.1"/>
    </source>
</evidence>
<organism evidence="2 3">
    <name type="scientific">Mya arenaria</name>
    <name type="common">Soft-shell clam</name>
    <dbReference type="NCBI Taxonomy" id="6604"/>
    <lineage>
        <taxon>Eukaryota</taxon>
        <taxon>Metazoa</taxon>
        <taxon>Spiralia</taxon>
        <taxon>Lophotrochozoa</taxon>
        <taxon>Mollusca</taxon>
        <taxon>Bivalvia</taxon>
        <taxon>Autobranchia</taxon>
        <taxon>Heteroconchia</taxon>
        <taxon>Euheterodonta</taxon>
        <taxon>Imparidentia</taxon>
        <taxon>Neoheterodontei</taxon>
        <taxon>Myida</taxon>
        <taxon>Myoidea</taxon>
        <taxon>Myidae</taxon>
        <taxon>Mya</taxon>
    </lineage>
</organism>
<dbReference type="PANTHER" id="PTHR24413">
    <property type="entry name" value="SPECKLE-TYPE POZ PROTEIN"/>
    <property type="match status" value="1"/>
</dbReference>
<accession>A0ABY7DG22</accession>
<name>A0ABY7DG22_MYAAR</name>
<dbReference type="Pfam" id="PF00651">
    <property type="entry name" value="BTB"/>
    <property type="match status" value="1"/>
</dbReference>
<dbReference type="EMBL" id="CP111013">
    <property type="protein sequence ID" value="WAQ96631.1"/>
    <property type="molecule type" value="Genomic_DNA"/>
</dbReference>
<dbReference type="SUPFAM" id="SSF54695">
    <property type="entry name" value="POZ domain"/>
    <property type="match status" value="1"/>
</dbReference>
<dbReference type="CDD" id="cd18186">
    <property type="entry name" value="BTB_POZ_ZBTB_KLHL-like"/>
    <property type="match status" value="1"/>
</dbReference>
<sequence>MGNKPSELDQQFLRKESDYPVPAEARYTLPPALVRASSKDLIRRLRKMASNGELSGSTQATGAKQGLVSQWVSRVRAYSSQYDSDSWNADQVIGSPRVYPQYGDIVGTWAPGDRNNSEFLETYHAGGTKAVLGKTADGRWVPLYTAPSIENITSSRIFSPPLNEQSLKTRELRIEVDCTVAGTWVEIDAVQLHGRRFLLAPPPSMSDMASDLEKLINDERFSDCSFTVEGKTVYAHRAILCVRSDYFRALFADHTKESKSKEPIVIPDVSYPNFLAVLHFLYTNQLPDTLDTIALTNLWRVADRFSMDGLKALAALQVCEKINTENVVDTFVCANNNLPIIVDPHWNSSSELSRVVFSLNLLEGVAPGACTLGEGPRGWAGGLTASPSPWALSWRLGGGSLVAAPFWCGLRPRDWYWSYDHLPELPPPLES</sequence>
<dbReference type="PROSITE" id="PS50097">
    <property type="entry name" value="BTB"/>
    <property type="match status" value="1"/>
</dbReference>